<dbReference type="InterPro" id="IPR018870">
    <property type="entry name" value="Tti2"/>
</dbReference>
<evidence type="ECO:0000313" key="3">
    <source>
        <dbReference type="Proteomes" id="UP000054342"/>
    </source>
</evidence>
<dbReference type="STRING" id="348802.A0A0D2EXN6"/>
<dbReference type="GO" id="GO:0005634">
    <property type="term" value="C:nucleus"/>
    <property type="evidence" value="ECO:0007669"/>
    <property type="project" value="TreeGrafter"/>
</dbReference>
<dbReference type="GO" id="GO:0110078">
    <property type="term" value="C:TTT Hsp90 cochaperone complex"/>
    <property type="evidence" value="ECO:0007669"/>
    <property type="project" value="InterPro"/>
</dbReference>
<proteinExistence type="inferred from homology"/>
<dbReference type="GO" id="GO:0005829">
    <property type="term" value="C:cytosol"/>
    <property type="evidence" value="ECO:0007669"/>
    <property type="project" value="TreeGrafter"/>
</dbReference>
<organism evidence="2 3">
    <name type="scientific">Exophiala xenobiotica</name>
    <dbReference type="NCBI Taxonomy" id="348802"/>
    <lineage>
        <taxon>Eukaryota</taxon>
        <taxon>Fungi</taxon>
        <taxon>Dikarya</taxon>
        <taxon>Ascomycota</taxon>
        <taxon>Pezizomycotina</taxon>
        <taxon>Eurotiomycetes</taxon>
        <taxon>Chaetothyriomycetidae</taxon>
        <taxon>Chaetothyriales</taxon>
        <taxon>Herpotrichiellaceae</taxon>
        <taxon>Exophiala</taxon>
    </lineage>
</organism>
<evidence type="ECO:0000256" key="1">
    <source>
        <dbReference type="ARBA" id="ARBA00034736"/>
    </source>
</evidence>
<dbReference type="OrthoDB" id="6417021at2759"/>
<dbReference type="RefSeq" id="XP_013321052.1">
    <property type="nucleotide sequence ID" value="XM_013465598.1"/>
</dbReference>
<name>A0A0D2EXN6_9EURO</name>
<dbReference type="Proteomes" id="UP000054342">
    <property type="component" value="Unassembled WGS sequence"/>
</dbReference>
<gene>
    <name evidence="2" type="ORF">PV05_00683</name>
</gene>
<dbReference type="SUPFAM" id="SSF48371">
    <property type="entry name" value="ARM repeat"/>
    <property type="match status" value="1"/>
</dbReference>
<dbReference type="PANTHER" id="PTHR32226">
    <property type="entry name" value="TELO2-INTERACTING PROTEIN 2"/>
    <property type="match status" value="1"/>
</dbReference>
<protein>
    <submittedName>
        <fullName evidence="2">Uncharacterized protein</fullName>
    </submittedName>
</protein>
<keyword evidence="3" id="KW-1185">Reference proteome</keyword>
<dbReference type="Pfam" id="PF10521">
    <property type="entry name" value="Tti2"/>
    <property type="match status" value="1"/>
</dbReference>
<accession>A0A0D2EXN6</accession>
<dbReference type="PANTHER" id="PTHR32226:SF2">
    <property type="entry name" value="TELO2-INTERACTING PROTEIN 2"/>
    <property type="match status" value="1"/>
</dbReference>
<evidence type="ECO:0000313" key="2">
    <source>
        <dbReference type="EMBL" id="KIW60468.1"/>
    </source>
</evidence>
<dbReference type="EMBL" id="KN847317">
    <property type="protein sequence ID" value="KIW60468.1"/>
    <property type="molecule type" value="Genomic_DNA"/>
</dbReference>
<dbReference type="InterPro" id="IPR016024">
    <property type="entry name" value="ARM-type_fold"/>
</dbReference>
<comment type="similarity">
    <text evidence="1">Belongs to the TTI2 family.</text>
</comment>
<dbReference type="HOGENOM" id="CLU_024466_1_0_1"/>
<sequence>MEKEEILTILSSTESDSISALQNQAKDLISSATVDNLPTTLLDLLTQIIKPLFTSTKHPSLTSTGRKNLVPGPPSFGPSYASFDEDQAQTPWKTPFTVPLLKYILTAYSALPEHKRKLTIEAHFHLLIPPILNMIDDSDTRYKASGCKLLRLLCELLSAVQSDMLKRTGLGDVFVDALKANFNLLPTLTPEEESLALFRTLYPAYLAIVDAWYPTDQSNGADSKKRDSLLTALYRHGIVASIEHLSSAGSFSSTISVGLTTFLLTQIPPVFERMGLSSVRHLQGLLPMLRTGLMDPFILVAPEMVFAVLDVVGSVIRVGAPRVKERWYPEILRGLVGCWCNCSDELESDSKMKTGADEVMKRLKSSVSMLRDVVDKKEWKDVTERLEQEEAALTELFD</sequence>
<reference evidence="2 3" key="1">
    <citation type="submission" date="2015-01" db="EMBL/GenBank/DDBJ databases">
        <title>The Genome Sequence of Exophiala xenobiotica CBS118157.</title>
        <authorList>
            <consortium name="The Broad Institute Genomics Platform"/>
            <person name="Cuomo C."/>
            <person name="de Hoog S."/>
            <person name="Gorbushina A."/>
            <person name="Stielow B."/>
            <person name="Teixiera M."/>
            <person name="Abouelleil A."/>
            <person name="Chapman S.B."/>
            <person name="Priest M."/>
            <person name="Young S.K."/>
            <person name="Wortman J."/>
            <person name="Nusbaum C."/>
            <person name="Birren B."/>
        </authorList>
    </citation>
    <scope>NUCLEOTIDE SEQUENCE [LARGE SCALE GENOMIC DNA]</scope>
    <source>
        <strain evidence="2 3">CBS 118157</strain>
    </source>
</reference>
<dbReference type="GeneID" id="25322591"/>
<dbReference type="AlphaFoldDB" id="A0A0D2EXN6"/>